<evidence type="ECO:0000256" key="4">
    <source>
        <dbReference type="ARBA" id="ARBA00022989"/>
    </source>
</evidence>
<feature type="transmembrane region" description="Helical" evidence="6">
    <location>
        <begin position="12"/>
        <end position="38"/>
    </location>
</feature>
<sequence length="526" mass="56292">MENTIFSLIPPLLAIFMVLWTKRVLLSLIVGIVAGAILLANFQIWETILITWEAFIGVFIADGAINTWNVYILLFPLMLGVITAFMSMMGGTRAFGEWMVTRVKTRAGVQIMTMILGVIIFIDDYFNSLAVGQVARPIADRHRVSRAKLAYIVDSTAAPVCVVSPVSSWGAYIIGLLGTILAAEGVTEYNAFGAFIQMIPMNLYVFAALGVVLVIALKGVDFGPMKVHENRARETGEVLNPEHKEQIDTESKLPVSHRGTVKDLLLPIVVLFLATVGAMMWTGLKAIDGETTLINIFGSADVSLSLVYGGLAGLIMTFILYFAQVSKTGKLDTNQVVLGLKEGIKSMLPSVYILILAWTIVTLIGQLGTGTYLAGIVEQTNLSVGLLPAILFLIAGFMAFSTGTSWGSFGILLPIAGQIASATDISLILPMMAAVLAGSVFGDHCSPISDTTILSSTGSSCHHIDHVVTQIPYALVAAVISALGYIILGTTNSTVLGFAFVLASLLAFYFLLKNNVAVEVEEDVAN</sequence>
<feature type="transmembrane region" description="Helical" evidence="6">
    <location>
        <begin position="68"/>
        <end position="89"/>
    </location>
</feature>
<feature type="domain" description="Na+/H+ antiporter NhaC-like C-terminal" evidence="7">
    <location>
        <begin position="160"/>
        <end position="489"/>
    </location>
</feature>
<evidence type="ECO:0000256" key="6">
    <source>
        <dbReference type="SAM" id="Phobius"/>
    </source>
</evidence>
<feature type="transmembrane region" description="Helical" evidence="6">
    <location>
        <begin position="471"/>
        <end position="488"/>
    </location>
</feature>
<evidence type="ECO:0000313" key="8">
    <source>
        <dbReference type="EMBL" id="MDC3423187.1"/>
    </source>
</evidence>
<feature type="transmembrane region" description="Helical" evidence="6">
    <location>
        <begin position="149"/>
        <end position="174"/>
    </location>
</feature>
<evidence type="ECO:0000256" key="2">
    <source>
        <dbReference type="ARBA" id="ARBA00022475"/>
    </source>
</evidence>
<keyword evidence="2" id="KW-1003">Cell membrane</keyword>
<feature type="transmembrane region" description="Helical" evidence="6">
    <location>
        <begin position="109"/>
        <end position="128"/>
    </location>
</feature>
<feature type="transmembrane region" description="Helical" evidence="6">
    <location>
        <begin position="304"/>
        <end position="323"/>
    </location>
</feature>
<dbReference type="RefSeq" id="WP_272434850.1">
    <property type="nucleotide sequence ID" value="NZ_JAMQKB010000001.1"/>
</dbReference>
<evidence type="ECO:0000256" key="3">
    <source>
        <dbReference type="ARBA" id="ARBA00022692"/>
    </source>
</evidence>
<dbReference type="InterPro" id="IPR018461">
    <property type="entry name" value="Na/H_Antiport_NhaC-like_C"/>
</dbReference>
<dbReference type="PANTHER" id="PTHR43478:SF1">
    <property type="entry name" value="NA+_H+ ANTIPORTER NHAC-LIKE C-TERMINAL DOMAIN-CONTAINING PROTEIN"/>
    <property type="match status" value="1"/>
</dbReference>
<proteinExistence type="predicted"/>
<organism evidence="8 9">
    <name type="scientific">Terrihalobacillus insolitus</name>
    <dbReference type="NCBI Taxonomy" id="2950438"/>
    <lineage>
        <taxon>Bacteria</taxon>
        <taxon>Bacillati</taxon>
        <taxon>Bacillota</taxon>
        <taxon>Bacilli</taxon>
        <taxon>Bacillales</taxon>
        <taxon>Bacillaceae</taxon>
        <taxon>Terrihalobacillus</taxon>
    </lineage>
</organism>
<dbReference type="AlphaFoldDB" id="A0A9X4AKD6"/>
<keyword evidence="9" id="KW-1185">Reference proteome</keyword>
<feature type="transmembrane region" description="Helical" evidence="6">
    <location>
        <begin position="495"/>
        <end position="512"/>
    </location>
</feature>
<comment type="subcellular location">
    <subcellularLocation>
        <location evidence="1">Cell membrane</location>
        <topology evidence="1">Multi-pass membrane protein</topology>
    </subcellularLocation>
</comment>
<feature type="transmembrane region" description="Helical" evidence="6">
    <location>
        <begin position="264"/>
        <end position="284"/>
    </location>
</feature>
<keyword evidence="3 6" id="KW-0812">Transmembrane</keyword>
<evidence type="ECO:0000256" key="5">
    <source>
        <dbReference type="ARBA" id="ARBA00023136"/>
    </source>
</evidence>
<feature type="transmembrane region" description="Helical" evidence="6">
    <location>
        <begin position="386"/>
        <end position="413"/>
    </location>
</feature>
<protein>
    <submittedName>
        <fullName evidence="8">Na+/H+ antiporter NhaC family protein</fullName>
    </submittedName>
</protein>
<dbReference type="EMBL" id="JAMQKB010000001">
    <property type="protein sequence ID" value="MDC3423187.1"/>
    <property type="molecule type" value="Genomic_DNA"/>
</dbReference>
<comment type="caution">
    <text evidence="8">The sequence shown here is derived from an EMBL/GenBank/DDBJ whole genome shotgun (WGS) entry which is preliminary data.</text>
</comment>
<gene>
    <name evidence="8" type="ORF">NC797_01525</name>
</gene>
<name>A0A9X4AKD6_9BACI</name>
<dbReference type="Pfam" id="PF03553">
    <property type="entry name" value="Na_H_antiporter"/>
    <property type="match status" value="1"/>
</dbReference>
<accession>A0A9X4AKD6</accession>
<dbReference type="Proteomes" id="UP001145050">
    <property type="component" value="Unassembled WGS sequence"/>
</dbReference>
<feature type="transmembrane region" description="Helical" evidence="6">
    <location>
        <begin position="44"/>
        <end position="61"/>
    </location>
</feature>
<evidence type="ECO:0000313" key="9">
    <source>
        <dbReference type="Proteomes" id="UP001145050"/>
    </source>
</evidence>
<feature type="transmembrane region" description="Helical" evidence="6">
    <location>
        <begin position="425"/>
        <end position="442"/>
    </location>
</feature>
<keyword evidence="4 6" id="KW-1133">Transmembrane helix</keyword>
<keyword evidence="5 6" id="KW-0472">Membrane</keyword>
<evidence type="ECO:0000256" key="1">
    <source>
        <dbReference type="ARBA" id="ARBA00004651"/>
    </source>
</evidence>
<feature type="transmembrane region" description="Helical" evidence="6">
    <location>
        <begin position="351"/>
        <end position="374"/>
    </location>
</feature>
<dbReference type="PANTHER" id="PTHR43478">
    <property type="entry name" value="NA+/H+ ANTIPORTER-RELATED"/>
    <property type="match status" value="1"/>
</dbReference>
<dbReference type="GO" id="GO:0005886">
    <property type="term" value="C:plasma membrane"/>
    <property type="evidence" value="ECO:0007669"/>
    <property type="project" value="UniProtKB-SubCell"/>
</dbReference>
<evidence type="ECO:0000259" key="7">
    <source>
        <dbReference type="Pfam" id="PF03553"/>
    </source>
</evidence>
<reference evidence="8" key="1">
    <citation type="submission" date="2022-06" db="EMBL/GenBank/DDBJ databases">
        <title>Aquibacillus sp. a new bacterium isolated from soil saline samples.</title>
        <authorList>
            <person name="Galisteo C."/>
            <person name="De La Haba R."/>
            <person name="Sanchez-Porro C."/>
            <person name="Ventosa A."/>
        </authorList>
    </citation>
    <scope>NUCLEOTIDE SEQUENCE</scope>
    <source>
        <strain evidence="8">3ASR75-11</strain>
    </source>
</reference>
<feature type="transmembrane region" description="Helical" evidence="6">
    <location>
        <begin position="194"/>
        <end position="217"/>
    </location>
</feature>